<feature type="region of interest" description="Disordered" evidence="1">
    <location>
        <begin position="148"/>
        <end position="340"/>
    </location>
</feature>
<organism evidence="2 3">
    <name type="scientific">Pseudozyma antarctica (strain T-34)</name>
    <name type="common">Yeast</name>
    <name type="synonym">Candida antarctica</name>
    <dbReference type="NCBI Taxonomy" id="1151754"/>
    <lineage>
        <taxon>Eukaryota</taxon>
        <taxon>Fungi</taxon>
        <taxon>Dikarya</taxon>
        <taxon>Basidiomycota</taxon>
        <taxon>Ustilaginomycotina</taxon>
        <taxon>Ustilaginomycetes</taxon>
        <taxon>Ustilaginales</taxon>
        <taxon>Ustilaginaceae</taxon>
        <taxon>Moesziomyces</taxon>
    </lineage>
</organism>
<feature type="region of interest" description="Disordered" evidence="1">
    <location>
        <begin position="853"/>
        <end position="1063"/>
    </location>
</feature>
<feature type="compositionally biased region" description="Polar residues" evidence="1">
    <location>
        <begin position="390"/>
        <end position="402"/>
    </location>
</feature>
<evidence type="ECO:0000313" key="2">
    <source>
        <dbReference type="EMBL" id="GAC73683.1"/>
    </source>
</evidence>
<feature type="compositionally biased region" description="Basic and acidic residues" evidence="1">
    <location>
        <begin position="32"/>
        <end position="43"/>
    </location>
</feature>
<feature type="region of interest" description="Disordered" evidence="1">
    <location>
        <begin position="829"/>
        <end position="848"/>
    </location>
</feature>
<feature type="compositionally biased region" description="Low complexity" evidence="1">
    <location>
        <begin position="89"/>
        <end position="111"/>
    </location>
</feature>
<feature type="compositionally biased region" description="Basic and acidic residues" evidence="1">
    <location>
        <begin position="58"/>
        <end position="70"/>
    </location>
</feature>
<feature type="region of interest" description="Disordered" evidence="1">
    <location>
        <begin position="354"/>
        <end position="405"/>
    </location>
</feature>
<feature type="compositionally biased region" description="Polar residues" evidence="1">
    <location>
        <begin position="493"/>
        <end position="508"/>
    </location>
</feature>
<feature type="compositionally biased region" description="Polar residues" evidence="1">
    <location>
        <begin position="223"/>
        <end position="237"/>
    </location>
</feature>
<dbReference type="Proteomes" id="UP000011976">
    <property type="component" value="Unassembled WGS sequence"/>
</dbReference>
<dbReference type="OrthoDB" id="2551855at2759"/>
<evidence type="ECO:0000313" key="3">
    <source>
        <dbReference type="Proteomes" id="UP000011976"/>
    </source>
</evidence>
<feature type="compositionally biased region" description="Polar residues" evidence="1">
    <location>
        <begin position="360"/>
        <end position="373"/>
    </location>
</feature>
<feature type="region of interest" description="Disordered" evidence="1">
    <location>
        <begin position="11"/>
        <end position="111"/>
    </location>
</feature>
<feature type="compositionally biased region" description="Low complexity" evidence="1">
    <location>
        <begin position="326"/>
        <end position="335"/>
    </location>
</feature>
<name>M9MCN4_PSEA3</name>
<feature type="compositionally biased region" description="Low complexity" evidence="1">
    <location>
        <begin position="165"/>
        <end position="177"/>
    </location>
</feature>
<dbReference type="EMBL" id="DF196775">
    <property type="protein sequence ID" value="GAC73683.1"/>
    <property type="molecule type" value="Genomic_DNA"/>
</dbReference>
<feature type="compositionally biased region" description="Low complexity" evidence="1">
    <location>
        <begin position="853"/>
        <end position="876"/>
    </location>
</feature>
<dbReference type="AlphaFoldDB" id="M9MCN4"/>
<reference evidence="3" key="1">
    <citation type="journal article" date="2013" name="Genome Announc.">
        <title>Genome sequence of the basidiomycetous yeast Pseudozyma antarctica T-34, a producer of the glycolipid biosurfactants mannosylerythritol lipids.</title>
        <authorList>
            <person name="Morita T."/>
            <person name="Koike H."/>
            <person name="Koyama Y."/>
            <person name="Hagiwara H."/>
            <person name="Ito E."/>
            <person name="Fukuoka T."/>
            <person name="Imura T."/>
            <person name="Machida M."/>
            <person name="Kitamoto D."/>
        </authorList>
    </citation>
    <scope>NUCLEOTIDE SEQUENCE [LARGE SCALE GENOMIC DNA]</scope>
    <source>
        <strain evidence="3">T-34</strain>
    </source>
</reference>
<feature type="region of interest" description="Disordered" evidence="1">
    <location>
        <begin position="493"/>
        <end position="512"/>
    </location>
</feature>
<feature type="compositionally biased region" description="Polar residues" evidence="1">
    <location>
        <begin position="148"/>
        <end position="159"/>
    </location>
</feature>
<feature type="compositionally biased region" description="Acidic residues" evidence="1">
    <location>
        <begin position="188"/>
        <end position="199"/>
    </location>
</feature>
<feature type="compositionally biased region" description="Low complexity" evidence="1">
    <location>
        <begin position="891"/>
        <end position="902"/>
    </location>
</feature>
<accession>M9MCN4</accession>
<evidence type="ECO:0000256" key="1">
    <source>
        <dbReference type="SAM" id="MobiDB-lite"/>
    </source>
</evidence>
<gene>
    <name evidence="2" type="ORF">PANT_9c00248</name>
</gene>
<feature type="compositionally biased region" description="Polar residues" evidence="1">
    <location>
        <begin position="931"/>
        <end position="950"/>
    </location>
</feature>
<feature type="compositionally biased region" description="Polar residues" evidence="1">
    <location>
        <begin position="1016"/>
        <end position="1032"/>
    </location>
</feature>
<sequence length="1063" mass="115087">MTSLVDLYNARRAEEMGIPTPSTSAPTLAADIRTETTAVDRQRNPQPTSLADLYNQRYESERNPQVDHQSRTSLARPSSSRLTTQARQVTTSSSAVSVDSDSDASNSDSDASTRFIRSFVQTETDELEDEADESDGSDDFDVAMISAARSQSRSVSMSVAPQGARVRYVPRTPVPRRGALNTSAAPLPDDDHDDLDDAATPEPEPPSASASSNMASQPVRPHPSSSKLIVQSESSDTPHAAKSDTSEPPRAPQHHGRVSLPRHTLADTEETSGTEPAPARHHVPARVGTARLQDMEDDDDAVNVVVDDSSADEAYTRSFSRLPGQSSRSASASSRHVNGNPVVMIPASSQFTHRADVDMGSSSDTSRALQASSDPIAEAGLQPKSIIIDDSSSQATPATGSDSEAFRRYPKRARNVTDYNIRRAFERYERQHAQEASAQVHQPARQKGKTLPVVLASSEFLDRVRLGAARTSHTRPRPQRSFADFLLAKAQTATSDEPTFPAASTRSTRPAGALTEAKARQLPSRTLHPAAFWDFPVRADRERLAQLPLSTRRALGFEPAPPRTSPQIPPPAGREVTFRDLLSLQAQRPKAAQRRMQLESVVGEGRLGRSPHAEGLDSVAQHLRAGRSCKLPLPGALSMLSDMERREWLRFEEGQSDLERLAEEDRARERGLVMVDVNDSECVKTQIDSAGRTRFAKVMSATGGTIRVYFDPQRSEAAISQEEESEHRMQIVRTASPAKSTSASRLAGKQVVPSSDSAYEELLPDVINVDDGESLVEAQMHDGDDDTPIEVEMLGADDDDDASVREVSPVPAASSALNRGRTDDLFSIRASRSPGLEQRRSSAAISRSAPIAVAVSPSSSKQPAARAAISQSRSASGKSPRDLLSYFTLLPSPSKRARSPSPTVHRGALGSLSAVARGKQRAAEPSAMEDSLSTAEVSEWIPSQSPSQQVEVVLDAPSPASMREMIGTPRKKRAHSSEASLRKPKHTKTAEAAEPSAQQERLARAPGIKPKKRKSTASAAQPQRLPKTTPSPSRGGWRGLSSWYTARDAFTPTPDTPKQRKRH</sequence>
<proteinExistence type="predicted"/>
<feature type="compositionally biased region" description="Low complexity" evidence="1">
    <location>
        <begin position="207"/>
        <end position="218"/>
    </location>
</feature>
<protein>
    <submittedName>
        <fullName evidence="2">Uncharacterized protein</fullName>
    </submittedName>
</protein>
<feature type="compositionally biased region" description="Polar residues" evidence="1">
    <location>
        <begin position="71"/>
        <end position="88"/>
    </location>
</feature>